<name>A0ABP7H5D3_9FLAO</name>
<evidence type="ECO:0000313" key="2">
    <source>
        <dbReference type="EMBL" id="GAA3785313.1"/>
    </source>
</evidence>
<organism evidence="2 3">
    <name type="scientific">Corallibacter vietnamensis</name>
    <dbReference type="NCBI Taxonomy" id="904130"/>
    <lineage>
        <taxon>Bacteria</taxon>
        <taxon>Pseudomonadati</taxon>
        <taxon>Bacteroidota</taxon>
        <taxon>Flavobacteriia</taxon>
        <taxon>Flavobacteriales</taxon>
        <taxon>Flavobacteriaceae</taxon>
        <taxon>Corallibacter</taxon>
    </lineage>
</organism>
<dbReference type="InterPro" id="IPR029052">
    <property type="entry name" value="Metallo-depent_PP-like"/>
</dbReference>
<sequence length="405" mass="46159">MAITTIILGYQDTDSEKGIYNFYWSGINAFWKNDKPFGFKIKQPIETKFNGADGPYVYKDSVFSISKNNALSKIKLDTSKPLTVVTNNTSLPSFTVSLNKNLSQENDHYDMPKKLIAISDIEGNFDALYSFLLANHVIDKQANWIFNDGHLVCNGDFFDRGSEVTQVLWLIYHLENQALLHGGKVHFIMGNHEIMNLYGHIKYNDQKYIHAAKQICKTKNWNTSIKQLYSQDSELGRWLRTKNIVEKIGTIIFVHGGLNKYHLENAYDINELNTIARKYYGKVPSKANIKNDRDEIIVSGINSPFWDRRLNLDTKHKLALKASGIDINPTTQETVNAILKHFKASKIVIGHSLVNDIQTDYNGKVIKIDVKHGLEMNSGKTKGLLIENNNFYKINDLGDKLSLKH</sequence>
<dbReference type="SUPFAM" id="SSF56300">
    <property type="entry name" value="Metallo-dependent phosphatases"/>
    <property type="match status" value="1"/>
</dbReference>
<dbReference type="PANTHER" id="PTHR46546:SF4">
    <property type="entry name" value="SHEWANELLA-LIKE PROTEIN PHOSPHATASE 1"/>
    <property type="match status" value="1"/>
</dbReference>
<feature type="domain" description="Calcineurin-like phosphoesterase" evidence="1">
    <location>
        <begin position="114"/>
        <end position="353"/>
    </location>
</feature>
<dbReference type="Pfam" id="PF00149">
    <property type="entry name" value="Metallophos"/>
    <property type="match status" value="1"/>
</dbReference>
<dbReference type="Gene3D" id="3.60.21.10">
    <property type="match status" value="1"/>
</dbReference>
<gene>
    <name evidence="2" type="ORF">GCM10022271_17250</name>
</gene>
<keyword evidence="3" id="KW-1185">Reference proteome</keyword>
<comment type="caution">
    <text evidence="2">The sequence shown here is derived from an EMBL/GenBank/DDBJ whole genome shotgun (WGS) entry which is preliminary data.</text>
</comment>
<evidence type="ECO:0000313" key="3">
    <source>
        <dbReference type="Proteomes" id="UP001501456"/>
    </source>
</evidence>
<dbReference type="PANTHER" id="PTHR46546">
    <property type="entry name" value="SHEWANELLA-LIKE PROTEIN PHOSPHATASE 1"/>
    <property type="match status" value="1"/>
</dbReference>
<dbReference type="EMBL" id="BAABBI010000002">
    <property type="protein sequence ID" value="GAA3785313.1"/>
    <property type="molecule type" value="Genomic_DNA"/>
</dbReference>
<accession>A0ABP7H5D3</accession>
<proteinExistence type="predicted"/>
<reference evidence="3" key="1">
    <citation type="journal article" date="2019" name="Int. J. Syst. Evol. Microbiol.">
        <title>The Global Catalogue of Microorganisms (GCM) 10K type strain sequencing project: providing services to taxonomists for standard genome sequencing and annotation.</title>
        <authorList>
            <consortium name="The Broad Institute Genomics Platform"/>
            <consortium name="The Broad Institute Genome Sequencing Center for Infectious Disease"/>
            <person name="Wu L."/>
            <person name="Ma J."/>
        </authorList>
    </citation>
    <scope>NUCLEOTIDE SEQUENCE [LARGE SCALE GENOMIC DNA]</scope>
    <source>
        <strain evidence="3">JCM 17525</strain>
    </source>
</reference>
<protein>
    <submittedName>
        <fullName evidence="2">Metallophosphoesterase</fullName>
    </submittedName>
</protein>
<evidence type="ECO:0000259" key="1">
    <source>
        <dbReference type="Pfam" id="PF00149"/>
    </source>
</evidence>
<dbReference type="Proteomes" id="UP001501456">
    <property type="component" value="Unassembled WGS sequence"/>
</dbReference>
<dbReference type="InterPro" id="IPR004843">
    <property type="entry name" value="Calcineurin-like_PHP"/>
</dbReference>